<feature type="region of interest" description="Disordered" evidence="2">
    <location>
        <begin position="466"/>
        <end position="543"/>
    </location>
</feature>
<accession>F2UT08</accession>
<dbReference type="RefSeq" id="XP_004987663.1">
    <property type="nucleotide sequence ID" value="XM_004987606.1"/>
</dbReference>
<keyword evidence="5" id="KW-1185">Reference proteome</keyword>
<feature type="region of interest" description="Disordered" evidence="2">
    <location>
        <begin position="402"/>
        <end position="445"/>
    </location>
</feature>
<dbReference type="Pfam" id="PF00975">
    <property type="entry name" value="Thioesterase"/>
    <property type="match status" value="1"/>
</dbReference>
<dbReference type="InterPro" id="IPR053717">
    <property type="entry name" value="MerB_lyase_sf"/>
</dbReference>
<dbReference type="GeneID" id="16068205"/>
<dbReference type="STRING" id="946362.F2UT08"/>
<dbReference type="PANTHER" id="PTHR11487">
    <property type="entry name" value="THIOESTERASE"/>
    <property type="match status" value="1"/>
</dbReference>
<name>F2UT08_SALR5</name>
<dbReference type="GO" id="GO:0008610">
    <property type="term" value="P:lipid biosynthetic process"/>
    <property type="evidence" value="ECO:0007669"/>
    <property type="project" value="TreeGrafter"/>
</dbReference>
<feature type="domain" description="Thioesterase" evidence="3">
    <location>
        <begin position="54"/>
        <end position="251"/>
    </location>
</feature>
<evidence type="ECO:0000256" key="1">
    <source>
        <dbReference type="ARBA" id="ARBA00007169"/>
    </source>
</evidence>
<dbReference type="InterPro" id="IPR029058">
    <property type="entry name" value="AB_hydrolase_fold"/>
</dbReference>
<dbReference type="KEGG" id="sre:PTSG_13169"/>
<dbReference type="Proteomes" id="UP000007799">
    <property type="component" value="Unassembled WGS sequence"/>
</dbReference>
<feature type="compositionally biased region" description="Low complexity" evidence="2">
    <location>
        <begin position="526"/>
        <end position="541"/>
    </location>
</feature>
<dbReference type="InterPro" id="IPR001031">
    <property type="entry name" value="Thioesterase"/>
</dbReference>
<dbReference type="eggNOG" id="ENOG502RZED">
    <property type="taxonomic scope" value="Eukaryota"/>
</dbReference>
<sequence length="654" mass="70006">MGDADERYNAWFPRTPPRECGLRVVCFHGAGCSDTVYTISRVAGKMAHNPLLAWQQDEENDVQVLGVQLPGRDQRHSVPPFTSINDIVDAFVADCGHLFNTPYVLVGHSVGSWIAHGVAKKLMAQGYEPPLQLFVSAFPPPTIPAAKRPWNSSRVMSDSELQAEARAWGVNPVVFQQHVWSTYAPLFRADFRLFDEQRPMSSADAWLGSVPIHVTGASHDTRIMPHLLNGWRKLSSHCSVDTVDGGHLFVFDAPARASWFDMIIKGVDALTISRLTPQVLLHDVISSIVNHGTAPSIDRLARAHSETAETITTALCSLPGVVVHPLLASVVEVQPFSLVPSSVCIRSHISDATWWAPTLFAALGAAGTALAEQPLLSITCSVGGAEQQASIVVRHGQLCGVDQVDSDDGGDGGGVGDGDGEESGIGSRSSRLDAHGDAVQSSDVSDLEAEIQRALRLHDQTTTASVALPSSSSAPLALSSSSSSSSFGARRNSSAVTGQHHIDERGAVHGARRRHSEQHAPAAFTSSSSALSSSSYPSSARGSGGRGCIELSAAQLDRCYVYFLVDPVPVIDEQGREQEMRAHTPMAQESAVHHVDVGYGTTLLLSNKVAHAWREQHHMPSGRILPLVSAFELAKRCFAFAAVHDPQTVGSSGW</sequence>
<comment type="similarity">
    <text evidence="1">Belongs to the thioesterase family.</text>
</comment>
<dbReference type="EMBL" id="GL832997">
    <property type="protein sequence ID" value="EGD81267.1"/>
    <property type="molecule type" value="Genomic_DNA"/>
</dbReference>
<dbReference type="Gene3D" id="3.40.50.1820">
    <property type="entry name" value="alpha/beta hydrolase"/>
    <property type="match status" value="1"/>
</dbReference>
<reference evidence="4" key="1">
    <citation type="submission" date="2009-08" db="EMBL/GenBank/DDBJ databases">
        <title>Annotation of Salpingoeca rosetta.</title>
        <authorList>
            <consortium name="The Broad Institute Genome Sequencing Platform"/>
            <person name="Russ C."/>
            <person name="Cuomo C."/>
            <person name="Burger G."/>
            <person name="Gray M.W."/>
            <person name="Holland P.W.H."/>
            <person name="King N."/>
            <person name="Lang F.B.F."/>
            <person name="Roger A.J."/>
            <person name="Ruiz-Trillo I."/>
            <person name="Young S.K."/>
            <person name="Zeng Q."/>
            <person name="Gargeya S."/>
            <person name="Alvarado L."/>
            <person name="Berlin A."/>
            <person name="Chapman S.B."/>
            <person name="Chen Z."/>
            <person name="Freedman E."/>
            <person name="Gellesch M."/>
            <person name="Goldberg J."/>
            <person name="Griggs A."/>
            <person name="Gujja S."/>
            <person name="Heilman E."/>
            <person name="Heiman D."/>
            <person name="Howarth C."/>
            <person name="Mehta T."/>
            <person name="Neiman D."/>
            <person name="Pearson M."/>
            <person name="Roberts A."/>
            <person name="Saif S."/>
            <person name="Shea T."/>
            <person name="Shenoy N."/>
            <person name="Sisk P."/>
            <person name="Stolte C."/>
            <person name="Sykes S."/>
            <person name="White J."/>
            <person name="Yandava C."/>
            <person name="Haas B."/>
            <person name="Nusbaum C."/>
            <person name="Birren B."/>
        </authorList>
    </citation>
    <scope>NUCLEOTIDE SEQUENCE [LARGE SCALE GENOMIC DNA]</scope>
    <source>
        <strain evidence="4">ATCC 50818</strain>
    </source>
</reference>
<dbReference type="Gene3D" id="3.30.450.410">
    <property type="match status" value="1"/>
</dbReference>
<evidence type="ECO:0000313" key="5">
    <source>
        <dbReference type="Proteomes" id="UP000007799"/>
    </source>
</evidence>
<feature type="compositionally biased region" description="Low complexity" evidence="2">
    <location>
        <begin position="466"/>
        <end position="486"/>
    </location>
</feature>
<evidence type="ECO:0000259" key="3">
    <source>
        <dbReference type="Pfam" id="PF00975"/>
    </source>
</evidence>
<dbReference type="AlphaFoldDB" id="F2UT08"/>
<proteinExistence type="inferred from homology"/>
<dbReference type="InterPro" id="IPR012223">
    <property type="entry name" value="TEII"/>
</dbReference>
<protein>
    <recommendedName>
        <fullName evidence="3">Thioesterase domain-containing protein</fullName>
    </recommendedName>
</protein>
<dbReference type="OrthoDB" id="541883at2759"/>
<evidence type="ECO:0000256" key="2">
    <source>
        <dbReference type="SAM" id="MobiDB-lite"/>
    </source>
</evidence>
<gene>
    <name evidence="4" type="ORF">PTSG_13169</name>
</gene>
<organism evidence="5">
    <name type="scientific">Salpingoeca rosetta (strain ATCC 50818 / BSB-021)</name>
    <dbReference type="NCBI Taxonomy" id="946362"/>
    <lineage>
        <taxon>Eukaryota</taxon>
        <taxon>Choanoflagellata</taxon>
        <taxon>Craspedida</taxon>
        <taxon>Salpingoecidae</taxon>
        <taxon>Salpingoeca</taxon>
    </lineage>
</organism>
<evidence type="ECO:0000313" key="4">
    <source>
        <dbReference type="EMBL" id="EGD81267.1"/>
    </source>
</evidence>
<dbReference type="SUPFAM" id="SSF53474">
    <property type="entry name" value="alpha/beta-Hydrolases"/>
    <property type="match status" value="1"/>
</dbReference>
<dbReference type="InParanoid" id="F2UT08"/>
<dbReference type="PANTHER" id="PTHR11487:SF0">
    <property type="entry name" value="S-ACYL FATTY ACID SYNTHASE THIOESTERASE, MEDIUM CHAIN"/>
    <property type="match status" value="1"/>
</dbReference>